<feature type="region of interest" description="Disordered" evidence="3">
    <location>
        <begin position="723"/>
        <end position="772"/>
    </location>
</feature>
<dbReference type="AlphaFoldDB" id="A0A2G8SP45"/>
<keyword evidence="5" id="KW-1185">Reference proteome</keyword>
<evidence type="ECO:0000256" key="1">
    <source>
        <dbReference type="ARBA" id="ARBA00023054"/>
    </source>
</evidence>
<organism evidence="4 5">
    <name type="scientific">Ganoderma sinense ZZ0214-1</name>
    <dbReference type="NCBI Taxonomy" id="1077348"/>
    <lineage>
        <taxon>Eukaryota</taxon>
        <taxon>Fungi</taxon>
        <taxon>Dikarya</taxon>
        <taxon>Basidiomycota</taxon>
        <taxon>Agaricomycotina</taxon>
        <taxon>Agaricomycetes</taxon>
        <taxon>Polyporales</taxon>
        <taxon>Polyporaceae</taxon>
        <taxon>Ganoderma</taxon>
    </lineage>
</organism>
<feature type="compositionally biased region" description="Low complexity" evidence="3">
    <location>
        <begin position="203"/>
        <end position="240"/>
    </location>
</feature>
<name>A0A2G8SP45_9APHY</name>
<protein>
    <submittedName>
        <fullName evidence="4">Transporter</fullName>
    </submittedName>
</protein>
<dbReference type="PANTHER" id="PTHR32083">
    <property type="entry name" value="CILIA AND FLAGELLA-ASSOCIATED PROTEIN 58-RELATED"/>
    <property type="match status" value="1"/>
</dbReference>
<feature type="compositionally biased region" description="Basic and acidic residues" evidence="3">
    <location>
        <begin position="399"/>
        <end position="417"/>
    </location>
</feature>
<dbReference type="EMBL" id="AYKW01000003">
    <property type="protein sequence ID" value="PIL35530.1"/>
    <property type="molecule type" value="Genomic_DNA"/>
</dbReference>
<dbReference type="STRING" id="1077348.A0A2G8SP45"/>
<gene>
    <name evidence="4" type="ORF">GSI_02258</name>
</gene>
<evidence type="ECO:0000256" key="3">
    <source>
        <dbReference type="SAM" id="MobiDB-lite"/>
    </source>
</evidence>
<feature type="compositionally biased region" description="Basic and acidic residues" evidence="3">
    <location>
        <begin position="118"/>
        <end position="128"/>
    </location>
</feature>
<feature type="region of interest" description="Disordered" evidence="3">
    <location>
        <begin position="97"/>
        <end position="305"/>
    </location>
</feature>
<sequence>MATAETYGRNRQSIADLEQELHEIFQDHPLCSFNDSDEPVVPGDALVDVLRTFSRNHNAVELMTRDEEEQLTSLIESNPGLQVTPQVLMQFIAMQTTVGSGHSSDPSPPNSSSDESDERGRMEERDYDGYNSRSSSCDSTATYHRSTSRGPPATPRESVFDSGRRQRTTPLNNNTAPSSWARRPPPSRRKSDAGQGHNRALSDSESVSSTPSSYSRTPSRSRAPSNPTSPTLSSPPLAKSISSPPFGATPVRPHSRAQSQPQGHFASIDSFALDHYGSSPERDTDPRQSGLMSPPPSDNSFDDEQSFHDQISSLPMPLKTEDSDSDSEVEDQLLGLVMDRSAASSTASLDLEQRLDALQRLNTDLGRKLLEAERTLQNRLAEHEQELEDMQIRLEEARSELSATKREEKELRSKERQNTTQIAALESEIAKLQKSLDSARSSYQSLQKQYQEQCAESERYRNVLRRRDQEIKDHQEAAQLHSVEAQKWLREQANYEDRIAFVESELNIAQQAQTQLDEQKQENMMLKETIDRMRFDMDELRNSAHGLEKGGSGTASAHGSVSKSLGAELLSKMKDGKWDLEDEEEDSAPNSLELEVTPEDEDTESEDYVQTIITRTKRVGQRIALFDQSDNIRDDLQKVASRAKKLETLRVDETTEYSDTGTQHDLDEFTSSMSVQTDPPPKILTASFSIQTEEPPVSSMSIQTEPEPIPIPVVVVTVEREIQTDEIQPEPSTSGTTSEDEDDALASSSSTLIPPTPKAHQEHLHPDLPPAYDKISSDDLAVRQYLKTHHPGLSVPIVALPDGISEEAIEDYKAFKEATGVSCAAIEKLIEETARAGPPRPRDPKATRRKSGRFYNIYNTYVYGDPDGGSVTKTGQLLICVGASALVAFLMGQAMAPQYAIPGGPTYYDRAAWSSFNSIQASGEGFSGDSTAAMWNLLGKIGGGAARTLGGWSAT</sequence>
<dbReference type="OrthoDB" id="432685at2759"/>
<reference evidence="4 5" key="1">
    <citation type="journal article" date="2015" name="Sci. Rep.">
        <title>Chromosome-level genome map provides insights into diverse defense mechanisms in the medicinal fungus Ganoderma sinense.</title>
        <authorList>
            <person name="Zhu Y."/>
            <person name="Xu J."/>
            <person name="Sun C."/>
            <person name="Zhou S."/>
            <person name="Xu H."/>
            <person name="Nelson D.R."/>
            <person name="Qian J."/>
            <person name="Song J."/>
            <person name="Luo H."/>
            <person name="Xiang L."/>
            <person name="Li Y."/>
            <person name="Xu Z."/>
            <person name="Ji A."/>
            <person name="Wang L."/>
            <person name="Lu S."/>
            <person name="Hayward A."/>
            <person name="Sun W."/>
            <person name="Li X."/>
            <person name="Schwartz D.C."/>
            <person name="Wang Y."/>
            <person name="Chen S."/>
        </authorList>
    </citation>
    <scope>NUCLEOTIDE SEQUENCE [LARGE SCALE GENOMIC DNA]</scope>
    <source>
        <strain evidence="4 5">ZZ0214-1</strain>
    </source>
</reference>
<evidence type="ECO:0000256" key="2">
    <source>
        <dbReference type="SAM" id="Coils"/>
    </source>
</evidence>
<accession>A0A2G8SP45</accession>
<feature type="region of interest" description="Disordered" evidence="3">
    <location>
        <begin position="580"/>
        <end position="606"/>
    </location>
</feature>
<feature type="compositionally biased region" description="Polar residues" evidence="3">
    <location>
        <begin position="131"/>
        <end position="149"/>
    </location>
</feature>
<feature type="compositionally biased region" description="Acidic residues" evidence="3">
    <location>
        <begin position="596"/>
        <end position="606"/>
    </location>
</feature>
<dbReference type="PANTHER" id="PTHR32083:SF48">
    <property type="entry name" value="TRANS-GOLGI NETWORK-LOCALIZED SYP41-INTERACTING PROTEIN 1"/>
    <property type="match status" value="1"/>
</dbReference>
<comment type="caution">
    <text evidence="4">The sequence shown here is derived from an EMBL/GenBank/DDBJ whole genome shotgun (WGS) entry which is preliminary data.</text>
</comment>
<feature type="region of interest" description="Disordered" evidence="3">
    <location>
        <begin position="399"/>
        <end position="419"/>
    </location>
</feature>
<dbReference type="Proteomes" id="UP000230002">
    <property type="component" value="Unassembled WGS sequence"/>
</dbReference>
<feature type="coiled-coil region" evidence="2">
    <location>
        <begin position="485"/>
        <end position="536"/>
    </location>
</feature>
<dbReference type="GO" id="GO:0005856">
    <property type="term" value="C:cytoskeleton"/>
    <property type="evidence" value="ECO:0007669"/>
    <property type="project" value="TreeGrafter"/>
</dbReference>
<evidence type="ECO:0000313" key="4">
    <source>
        <dbReference type="EMBL" id="PIL35530.1"/>
    </source>
</evidence>
<proteinExistence type="predicted"/>
<keyword evidence="1 2" id="KW-0175">Coiled coil</keyword>
<evidence type="ECO:0000313" key="5">
    <source>
        <dbReference type="Proteomes" id="UP000230002"/>
    </source>
</evidence>